<feature type="region of interest" description="Disordered" evidence="1">
    <location>
        <begin position="50"/>
        <end position="73"/>
    </location>
</feature>
<name>A0ABZ0UP83_9RICK</name>
<keyword evidence="3" id="KW-1185">Reference proteome</keyword>
<accession>A0ABZ0UP83</accession>
<evidence type="ECO:0000313" key="3">
    <source>
        <dbReference type="Proteomes" id="UP001327219"/>
    </source>
</evidence>
<organism evidence="2 3">
    <name type="scientific">Candidatus Bandiella euplotis</name>
    <dbReference type="NCBI Taxonomy" id="1664265"/>
    <lineage>
        <taxon>Bacteria</taxon>
        <taxon>Pseudomonadati</taxon>
        <taxon>Pseudomonadota</taxon>
        <taxon>Alphaproteobacteria</taxon>
        <taxon>Rickettsiales</taxon>
        <taxon>Candidatus Midichloriaceae</taxon>
        <taxon>Candidatus Bandiella</taxon>
    </lineage>
</organism>
<evidence type="ECO:0000256" key="1">
    <source>
        <dbReference type="SAM" id="MobiDB-lite"/>
    </source>
</evidence>
<proteinExistence type="predicted"/>
<reference evidence="2 3" key="1">
    <citation type="submission" date="2022-11" db="EMBL/GenBank/DDBJ databases">
        <title>Host association and intracellularity evolved multiple times independently in the Rickettsiales.</title>
        <authorList>
            <person name="Castelli M."/>
            <person name="Nardi T."/>
            <person name="Gammuto L."/>
            <person name="Bellinzona G."/>
            <person name="Sabaneyeva E."/>
            <person name="Potekhin A."/>
            <person name="Serra V."/>
            <person name="Petroni G."/>
            <person name="Sassera D."/>
        </authorList>
    </citation>
    <scope>NUCLEOTIDE SEQUENCE [LARGE SCALE GENOMIC DNA]</scope>
    <source>
        <strain evidence="2 3">NDG2</strain>
    </source>
</reference>
<evidence type="ECO:0000313" key="2">
    <source>
        <dbReference type="EMBL" id="WPX96809.1"/>
    </source>
</evidence>
<dbReference type="EMBL" id="CP110820">
    <property type="protein sequence ID" value="WPX96809.1"/>
    <property type="molecule type" value="Genomic_DNA"/>
</dbReference>
<dbReference type="Proteomes" id="UP001327219">
    <property type="component" value="Chromosome"/>
</dbReference>
<gene>
    <name evidence="2" type="ORF">Bandiella_00937</name>
</gene>
<sequence>MSQVGMAKDSYLKILKEIANTQDDSKIAINIDVDLKNIENHSRHKIGKVRFSDLKNKLKQRTMPSGLANQNGR</sequence>
<dbReference type="RefSeq" id="WP_323732516.1">
    <property type="nucleotide sequence ID" value="NZ_CP110820.1"/>
</dbReference>
<protein>
    <submittedName>
        <fullName evidence="2">Uncharacterized protein</fullName>
    </submittedName>
</protein>